<evidence type="ECO:0008006" key="3">
    <source>
        <dbReference type="Google" id="ProtNLM"/>
    </source>
</evidence>
<dbReference type="Proteomes" id="UP001595420">
    <property type="component" value="Unassembled WGS sequence"/>
</dbReference>
<organism evidence="1 2">
    <name type="scientific">Falsiroseomonas tokyonensis</name>
    <dbReference type="NCBI Taxonomy" id="430521"/>
    <lineage>
        <taxon>Bacteria</taxon>
        <taxon>Pseudomonadati</taxon>
        <taxon>Pseudomonadota</taxon>
        <taxon>Alphaproteobacteria</taxon>
        <taxon>Acetobacterales</taxon>
        <taxon>Roseomonadaceae</taxon>
        <taxon>Falsiroseomonas</taxon>
    </lineage>
</organism>
<comment type="caution">
    <text evidence="1">The sequence shown here is derived from an EMBL/GenBank/DDBJ whole genome shotgun (WGS) entry which is preliminary data.</text>
</comment>
<sequence length="170" mass="17510">MTRQVLLLLLATLPGCGPLLSEGTGAAAGIGSASLAEAVGASAAATTGIGIGVQAGARAGLQYAQRRTQRSAQLRLAAAAGPLEVGEVAAWSVRHGIPLQPDEQGEVTVTRRIGAGNLDCKEIVFSVIDPPSRGAADSARRFYTATVCRDGTTWRWASAEPATERWGSLQ</sequence>
<keyword evidence="2" id="KW-1185">Reference proteome</keyword>
<dbReference type="RefSeq" id="WP_216838455.1">
    <property type="nucleotide sequence ID" value="NZ_JAFNJS010000006.1"/>
</dbReference>
<gene>
    <name evidence="1" type="ORF">ACFOD3_20910</name>
</gene>
<accession>A0ABV7C0V6</accession>
<reference evidence="2" key="1">
    <citation type="journal article" date="2019" name="Int. J. Syst. Evol. Microbiol.">
        <title>The Global Catalogue of Microorganisms (GCM) 10K type strain sequencing project: providing services to taxonomists for standard genome sequencing and annotation.</title>
        <authorList>
            <consortium name="The Broad Institute Genomics Platform"/>
            <consortium name="The Broad Institute Genome Sequencing Center for Infectious Disease"/>
            <person name="Wu L."/>
            <person name="Ma J."/>
        </authorList>
    </citation>
    <scope>NUCLEOTIDE SEQUENCE [LARGE SCALE GENOMIC DNA]</scope>
    <source>
        <strain evidence="2">CGMCC 1.16855</strain>
    </source>
</reference>
<evidence type="ECO:0000313" key="2">
    <source>
        <dbReference type="Proteomes" id="UP001595420"/>
    </source>
</evidence>
<evidence type="ECO:0000313" key="1">
    <source>
        <dbReference type="EMBL" id="MFC3002373.1"/>
    </source>
</evidence>
<proteinExistence type="predicted"/>
<name>A0ABV7C0V6_9PROT</name>
<dbReference type="EMBL" id="JBHRSB010000006">
    <property type="protein sequence ID" value="MFC3002373.1"/>
    <property type="molecule type" value="Genomic_DNA"/>
</dbReference>
<protein>
    <recommendedName>
        <fullName evidence="3">Lipoprotein</fullName>
    </recommendedName>
</protein>